<dbReference type="GO" id="GO:0000444">
    <property type="term" value="C:MIS12/MIND type complex"/>
    <property type="evidence" value="ECO:0007669"/>
    <property type="project" value="InterPro"/>
</dbReference>
<keyword evidence="10" id="KW-0175">Coiled coil</keyword>
<dbReference type="GO" id="GO:0005634">
    <property type="term" value="C:nucleus"/>
    <property type="evidence" value="ECO:0007669"/>
    <property type="project" value="UniProtKB-SubCell"/>
</dbReference>
<keyword evidence="13" id="KW-1185">Reference proteome</keyword>
<sequence>MAQRLEQLRGTAGGAGSRRGSSLNASALGVDISHYEDLKQTELGPRARFFLAATDRWLKSMARHSSFDALQDARPHCIAEEHADTFRSLYDECRRNDIDNIKSELDLLLRDNGVLTALNEVDKLHESTSKRTTRRSSLMADGRRSGVTAEETRQIVLAKRYARARDAKVALEQQLAEVRAENEQLVTALEEQAKSKAADAASARVEAASDKANALSQAAQVLEAAFPPTKRSKMEQMAVDLKAI</sequence>
<feature type="region of interest" description="Disordered" evidence="11">
    <location>
        <begin position="1"/>
        <end position="20"/>
    </location>
</feature>
<evidence type="ECO:0000256" key="6">
    <source>
        <dbReference type="ARBA" id="ARBA00022838"/>
    </source>
</evidence>
<comment type="subcellular location">
    <subcellularLocation>
        <location evidence="2">Chromosome</location>
        <location evidence="2">Centromere</location>
        <location evidence="2">Kinetochore</location>
    </subcellularLocation>
    <subcellularLocation>
        <location evidence="1">Nucleus</location>
    </subcellularLocation>
</comment>
<proteinExistence type="predicted"/>
<reference evidence="12 13" key="1">
    <citation type="journal article" date="2008" name="Nature">
        <title>The genome of the choanoflagellate Monosiga brevicollis and the origin of metazoans.</title>
        <authorList>
            <consortium name="JGI Sequencing"/>
            <person name="King N."/>
            <person name="Westbrook M.J."/>
            <person name="Young S.L."/>
            <person name="Kuo A."/>
            <person name="Abedin M."/>
            <person name="Chapman J."/>
            <person name="Fairclough S."/>
            <person name="Hellsten U."/>
            <person name="Isogai Y."/>
            <person name="Letunic I."/>
            <person name="Marr M."/>
            <person name="Pincus D."/>
            <person name="Putnam N."/>
            <person name="Rokas A."/>
            <person name="Wright K.J."/>
            <person name="Zuzow R."/>
            <person name="Dirks W."/>
            <person name="Good M."/>
            <person name="Goodstein D."/>
            <person name="Lemons D."/>
            <person name="Li W."/>
            <person name="Lyons J.B."/>
            <person name="Morris A."/>
            <person name="Nichols S."/>
            <person name="Richter D.J."/>
            <person name="Salamov A."/>
            <person name="Bork P."/>
            <person name="Lim W.A."/>
            <person name="Manning G."/>
            <person name="Miller W.T."/>
            <person name="McGinnis W."/>
            <person name="Shapiro H."/>
            <person name="Tjian R."/>
            <person name="Grigoriev I.V."/>
            <person name="Rokhsar D."/>
        </authorList>
    </citation>
    <scope>NUCLEOTIDE SEQUENCE [LARGE SCALE GENOMIC DNA]</scope>
    <source>
        <strain evidence="13">MX1 / ATCC 50154</strain>
    </source>
</reference>
<protein>
    <submittedName>
        <fullName evidence="12">Uncharacterized protein</fullName>
    </submittedName>
</protein>
<dbReference type="InParanoid" id="A9UNK5"/>
<accession>A9UNK5</accession>
<evidence type="ECO:0000256" key="5">
    <source>
        <dbReference type="ARBA" id="ARBA00022776"/>
    </source>
</evidence>
<evidence type="ECO:0000313" key="13">
    <source>
        <dbReference type="Proteomes" id="UP000001357"/>
    </source>
</evidence>
<keyword evidence="4" id="KW-0132">Cell division</keyword>
<evidence type="ECO:0000256" key="2">
    <source>
        <dbReference type="ARBA" id="ARBA00004629"/>
    </source>
</evidence>
<evidence type="ECO:0000256" key="7">
    <source>
        <dbReference type="ARBA" id="ARBA00023242"/>
    </source>
</evidence>
<dbReference type="Pfam" id="PF03980">
    <property type="entry name" value="Nnf1"/>
    <property type="match status" value="1"/>
</dbReference>
<keyword evidence="8" id="KW-0131">Cell cycle</keyword>
<feature type="coiled-coil region" evidence="10">
    <location>
        <begin position="161"/>
        <end position="225"/>
    </location>
</feature>
<evidence type="ECO:0000256" key="3">
    <source>
        <dbReference type="ARBA" id="ARBA00022454"/>
    </source>
</evidence>
<feature type="region of interest" description="Disordered" evidence="11">
    <location>
        <begin position="126"/>
        <end position="145"/>
    </location>
</feature>
<keyword evidence="7" id="KW-0539">Nucleus</keyword>
<evidence type="ECO:0000313" key="12">
    <source>
        <dbReference type="EMBL" id="EDQ92711.1"/>
    </source>
</evidence>
<dbReference type="EMBL" id="CH991543">
    <property type="protein sequence ID" value="EDQ92711.1"/>
    <property type="molecule type" value="Genomic_DNA"/>
</dbReference>
<evidence type="ECO:0000256" key="10">
    <source>
        <dbReference type="SAM" id="Coils"/>
    </source>
</evidence>
<evidence type="ECO:0000256" key="8">
    <source>
        <dbReference type="ARBA" id="ARBA00023306"/>
    </source>
</evidence>
<evidence type="ECO:0000256" key="9">
    <source>
        <dbReference type="ARBA" id="ARBA00023328"/>
    </source>
</evidence>
<evidence type="ECO:0000256" key="1">
    <source>
        <dbReference type="ARBA" id="ARBA00004123"/>
    </source>
</evidence>
<name>A9UNK5_MONBE</name>
<gene>
    <name evidence="12" type="ORF">MONBRDRAFT_22626</name>
</gene>
<organism evidence="12 13">
    <name type="scientific">Monosiga brevicollis</name>
    <name type="common">Choanoflagellate</name>
    <dbReference type="NCBI Taxonomy" id="81824"/>
    <lineage>
        <taxon>Eukaryota</taxon>
        <taxon>Choanoflagellata</taxon>
        <taxon>Craspedida</taxon>
        <taxon>Salpingoecidae</taxon>
        <taxon>Monosiga</taxon>
    </lineage>
</organism>
<keyword evidence="6" id="KW-0995">Kinetochore</keyword>
<keyword evidence="3" id="KW-0158">Chromosome</keyword>
<dbReference type="InterPro" id="IPR007128">
    <property type="entry name" value="PMF1/Nnf1"/>
</dbReference>
<dbReference type="RefSeq" id="XP_001742473.1">
    <property type="nucleotide sequence ID" value="XM_001742421.1"/>
</dbReference>
<dbReference type="AlphaFoldDB" id="A9UNK5"/>
<dbReference type="GO" id="GO:0051301">
    <property type="term" value="P:cell division"/>
    <property type="evidence" value="ECO:0007669"/>
    <property type="project" value="UniProtKB-KW"/>
</dbReference>
<evidence type="ECO:0000256" key="4">
    <source>
        <dbReference type="ARBA" id="ARBA00022618"/>
    </source>
</evidence>
<dbReference type="GeneID" id="5887451"/>
<keyword evidence="5" id="KW-0498">Mitosis</keyword>
<dbReference type="KEGG" id="mbr:MONBRDRAFT_22626"/>
<dbReference type="Proteomes" id="UP000001357">
    <property type="component" value="Unassembled WGS sequence"/>
</dbReference>
<keyword evidence="9" id="KW-0137">Centromere</keyword>
<evidence type="ECO:0000256" key="11">
    <source>
        <dbReference type="SAM" id="MobiDB-lite"/>
    </source>
</evidence>